<dbReference type="RefSeq" id="WP_039679290.1">
    <property type="nucleotide sequence ID" value="NZ_JWHR01000068.1"/>
</dbReference>
<dbReference type="EMBL" id="JWHR01000068">
    <property type="protein sequence ID" value="KHS57671.1"/>
    <property type="molecule type" value="Genomic_DNA"/>
</dbReference>
<dbReference type="GO" id="GO:0003677">
    <property type="term" value="F:DNA binding"/>
    <property type="evidence" value="ECO:0007669"/>
    <property type="project" value="InterPro"/>
</dbReference>
<evidence type="ECO:0000313" key="3">
    <source>
        <dbReference type="Proteomes" id="UP000031189"/>
    </source>
</evidence>
<organism evidence="2 3">
    <name type="scientific">Terrisporobacter othiniensis</name>
    <dbReference type="NCBI Taxonomy" id="1577792"/>
    <lineage>
        <taxon>Bacteria</taxon>
        <taxon>Bacillati</taxon>
        <taxon>Bacillota</taxon>
        <taxon>Clostridia</taxon>
        <taxon>Peptostreptococcales</taxon>
        <taxon>Peptostreptococcaceae</taxon>
        <taxon>Terrisporobacter</taxon>
    </lineage>
</organism>
<dbReference type="SUPFAM" id="SSF47413">
    <property type="entry name" value="lambda repressor-like DNA-binding domains"/>
    <property type="match status" value="1"/>
</dbReference>
<dbReference type="InterPro" id="IPR010982">
    <property type="entry name" value="Lambda_DNA-bd_dom_sf"/>
</dbReference>
<dbReference type="CDD" id="cd00093">
    <property type="entry name" value="HTH_XRE"/>
    <property type="match status" value="1"/>
</dbReference>
<feature type="domain" description="HTH cro/C1-type" evidence="1">
    <location>
        <begin position="10"/>
        <end position="64"/>
    </location>
</feature>
<dbReference type="PROSITE" id="PS50943">
    <property type="entry name" value="HTH_CROC1"/>
    <property type="match status" value="1"/>
</dbReference>
<reference evidence="2 3" key="1">
    <citation type="submission" date="2014-12" db="EMBL/GenBank/DDBJ databases">
        <title>Draft genome sequence of Terrisporobacter sp. 08-306576, isolated from the blood culture of a bacteremia patient.</title>
        <authorList>
            <person name="Lund L.C."/>
            <person name="Sydenham T.V."/>
            <person name="Hogh S.V."/>
            <person name="Skov M.N."/>
            <person name="Kemp M."/>
            <person name="Justesen U.S."/>
        </authorList>
    </citation>
    <scope>NUCLEOTIDE SEQUENCE [LARGE SCALE GENOMIC DNA]</scope>
    <source>
        <strain evidence="2 3">08-306576</strain>
    </source>
</reference>
<name>A0A0B3VLM0_9FIRM</name>
<dbReference type="AlphaFoldDB" id="A0A0B3VLM0"/>
<dbReference type="Proteomes" id="UP000031189">
    <property type="component" value="Unassembled WGS sequence"/>
</dbReference>
<sequence>MEYKINTEQIKYQMLLKGYSLSHLARECNLAKSTVSRILNNVGNHRPETIYKIAVALDFEVEKIITEKGIE</sequence>
<proteinExistence type="predicted"/>
<dbReference type="InterPro" id="IPR001387">
    <property type="entry name" value="Cro/C1-type_HTH"/>
</dbReference>
<comment type="caution">
    <text evidence="2">The sequence shown here is derived from an EMBL/GenBank/DDBJ whole genome shotgun (WGS) entry which is preliminary data.</text>
</comment>
<evidence type="ECO:0000259" key="1">
    <source>
        <dbReference type="PROSITE" id="PS50943"/>
    </source>
</evidence>
<dbReference type="SMART" id="SM00530">
    <property type="entry name" value="HTH_XRE"/>
    <property type="match status" value="1"/>
</dbReference>
<accession>A0A0B3VLM0</accession>
<dbReference type="Pfam" id="PF01381">
    <property type="entry name" value="HTH_3"/>
    <property type="match status" value="1"/>
</dbReference>
<gene>
    <name evidence="2" type="ORF">QX51_07585</name>
</gene>
<dbReference type="Gene3D" id="1.10.260.40">
    <property type="entry name" value="lambda repressor-like DNA-binding domains"/>
    <property type="match status" value="1"/>
</dbReference>
<protein>
    <recommendedName>
        <fullName evidence="1">HTH cro/C1-type domain-containing protein</fullName>
    </recommendedName>
</protein>
<keyword evidence="3" id="KW-1185">Reference proteome</keyword>
<evidence type="ECO:0000313" key="2">
    <source>
        <dbReference type="EMBL" id="KHS57671.1"/>
    </source>
</evidence>